<dbReference type="KEGG" id="nik:F5I99_01915"/>
<organism evidence="2 3">
    <name type="scientific">Nitrincola iocasae</name>
    <dbReference type="NCBI Taxonomy" id="2614693"/>
    <lineage>
        <taxon>Bacteria</taxon>
        <taxon>Pseudomonadati</taxon>
        <taxon>Pseudomonadota</taxon>
        <taxon>Gammaproteobacteria</taxon>
        <taxon>Oceanospirillales</taxon>
        <taxon>Oceanospirillaceae</taxon>
        <taxon>Nitrincola</taxon>
    </lineage>
</organism>
<evidence type="ECO:0000313" key="2">
    <source>
        <dbReference type="EMBL" id="QEW05347.1"/>
    </source>
</evidence>
<reference evidence="2 3" key="1">
    <citation type="submission" date="2019-09" db="EMBL/GenBank/DDBJ databases">
        <title>Nitrincola iocasae sp. nov., a bacterium isolated from the sediment collected at a cold seep field in South China Sea.</title>
        <authorList>
            <person name="Zhang H."/>
            <person name="Wang H."/>
            <person name="Li C."/>
        </authorList>
    </citation>
    <scope>NUCLEOTIDE SEQUENCE [LARGE SCALE GENOMIC DNA]</scope>
    <source>
        <strain evidence="2 3">KXZD1103</strain>
    </source>
</reference>
<dbReference type="Proteomes" id="UP000325606">
    <property type="component" value="Chromosome"/>
</dbReference>
<feature type="signal peptide" evidence="1">
    <location>
        <begin position="1"/>
        <end position="18"/>
    </location>
</feature>
<protein>
    <submittedName>
        <fullName evidence="2">DUF2796 domain-containing protein</fullName>
    </submittedName>
</protein>
<feature type="chain" id="PRO_5023856224" evidence="1">
    <location>
        <begin position="19"/>
        <end position="196"/>
    </location>
</feature>
<keyword evidence="3" id="KW-1185">Reference proteome</keyword>
<dbReference type="AlphaFoldDB" id="A0A5J6LA14"/>
<dbReference type="Pfam" id="PF10986">
    <property type="entry name" value="ZrgA"/>
    <property type="match status" value="1"/>
</dbReference>
<evidence type="ECO:0000313" key="3">
    <source>
        <dbReference type="Proteomes" id="UP000325606"/>
    </source>
</evidence>
<dbReference type="EMBL" id="CP044222">
    <property type="protein sequence ID" value="QEW05347.1"/>
    <property type="molecule type" value="Genomic_DNA"/>
</dbReference>
<name>A0A5J6LA14_9GAMM</name>
<dbReference type="InterPro" id="IPR021253">
    <property type="entry name" value="ZrgA-like"/>
</dbReference>
<sequence>MHKIALPLMLVASSLSFADTHDHDHEHEHEQAQLGSHVHGMAQLDVVQEGSMLLASLKAPAADLVGFEHVAHEEEQINQVYDLVGRMNLPDTFWYLPEAAGCEAEEIHVEHHLLEDEQDHDHDHDHNDEHDHDAAHSDVIVDYYYHCEQPEQLEQIRVNLFSTYPSLLELQVQLITPAGQQGMTLNAGQNILRLKE</sequence>
<keyword evidence="1" id="KW-0732">Signal</keyword>
<proteinExistence type="predicted"/>
<evidence type="ECO:0000256" key="1">
    <source>
        <dbReference type="SAM" id="SignalP"/>
    </source>
</evidence>
<dbReference type="RefSeq" id="WP_151053392.1">
    <property type="nucleotide sequence ID" value="NZ_CP044222.1"/>
</dbReference>
<accession>A0A5J6LA14</accession>
<gene>
    <name evidence="2" type="ORF">F5I99_01915</name>
</gene>